<dbReference type="InterPro" id="IPR036388">
    <property type="entry name" value="WH-like_DNA-bd_sf"/>
</dbReference>
<proteinExistence type="inferred from homology"/>
<keyword evidence="4" id="KW-0010">Activator</keyword>
<name>A0ABP8A688_9MICO</name>
<dbReference type="PROSITE" id="PS50931">
    <property type="entry name" value="HTH_LYSR"/>
    <property type="match status" value="1"/>
</dbReference>
<dbReference type="InterPro" id="IPR000847">
    <property type="entry name" value="LysR_HTH_N"/>
</dbReference>
<evidence type="ECO:0000256" key="1">
    <source>
        <dbReference type="ARBA" id="ARBA00009437"/>
    </source>
</evidence>
<gene>
    <name evidence="7" type="ORF">GCM10022287_29420</name>
</gene>
<dbReference type="EMBL" id="BAABBW010000005">
    <property type="protein sequence ID" value="GAA4178682.1"/>
    <property type="molecule type" value="Genomic_DNA"/>
</dbReference>
<sequence>MMELNSDQLRTLVAVIDEGTFDAAAARLHVTPSAVSQRMKALEQAAGAVLVRRSTPIEATDAGLVVLRHARKLALLDLDLARELGEAGREGAALSVPIAVNADSLATWFLDALIALAPRTDIVFDLRREDQEHTLELLRSGEVAAAVTSIAEPVQGAVSAPLGSMRYRAVCSPAYAEAHLGGVAHIKRIAQAPYVDFDRKDQLQHRLYHAVIGTGGRAPRHYVPTSADFARAVVGGLGWGLLPDQQCAAELERGELVRLGGARSVRVPLYWQRWSITSHVLDEVTDAVRKAARGSLLR</sequence>
<protein>
    <submittedName>
        <fullName evidence="7">LysR family transcriptional regulator ArgP</fullName>
    </submittedName>
</protein>
<evidence type="ECO:0000256" key="5">
    <source>
        <dbReference type="ARBA" id="ARBA00023163"/>
    </source>
</evidence>
<dbReference type="Pfam" id="PF00126">
    <property type="entry name" value="HTH_1"/>
    <property type="match status" value="1"/>
</dbReference>
<keyword evidence="2" id="KW-0805">Transcription regulation</keyword>
<dbReference type="InterPro" id="IPR036390">
    <property type="entry name" value="WH_DNA-bd_sf"/>
</dbReference>
<dbReference type="InterPro" id="IPR050176">
    <property type="entry name" value="LTTR"/>
</dbReference>
<dbReference type="PANTHER" id="PTHR30579:SF2">
    <property type="entry name" value="HTH-TYPE TRANSCRIPTIONAL REGULATOR ARGP"/>
    <property type="match status" value="1"/>
</dbReference>
<dbReference type="Pfam" id="PF03466">
    <property type="entry name" value="LysR_substrate"/>
    <property type="match status" value="1"/>
</dbReference>
<evidence type="ECO:0000256" key="3">
    <source>
        <dbReference type="ARBA" id="ARBA00023125"/>
    </source>
</evidence>
<evidence type="ECO:0000256" key="2">
    <source>
        <dbReference type="ARBA" id="ARBA00023015"/>
    </source>
</evidence>
<keyword evidence="3" id="KW-0238">DNA-binding</keyword>
<dbReference type="NCBIfam" id="TIGR03298">
    <property type="entry name" value="argP"/>
    <property type="match status" value="1"/>
</dbReference>
<evidence type="ECO:0000256" key="4">
    <source>
        <dbReference type="ARBA" id="ARBA00023159"/>
    </source>
</evidence>
<dbReference type="RefSeq" id="WP_344755765.1">
    <property type="nucleotide sequence ID" value="NZ_BAABBW010000005.1"/>
</dbReference>
<keyword evidence="8" id="KW-1185">Reference proteome</keyword>
<organism evidence="7 8">
    <name type="scientific">Gryllotalpicola koreensis</name>
    <dbReference type="NCBI Taxonomy" id="993086"/>
    <lineage>
        <taxon>Bacteria</taxon>
        <taxon>Bacillati</taxon>
        <taxon>Actinomycetota</taxon>
        <taxon>Actinomycetes</taxon>
        <taxon>Micrococcales</taxon>
        <taxon>Microbacteriaceae</taxon>
        <taxon>Gryllotalpicola</taxon>
    </lineage>
</organism>
<dbReference type="Gene3D" id="1.10.10.10">
    <property type="entry name" value="Winged helix-like DNA-binding domain superfamily/Winged helix DNA-binding domain"/>
    <property type="match status" value="1"/>
</dbReference>
<feature type="domain" description="HTH lysR-type" evidence="6">
    <location>
        <begin position="4"/>
        <end position="60"/>
    </location>
</feature>
<evidence type="ECO:0000313" key="8">
    <source>
        <dbReference type="Proteomes" id="UP001501079"/>
    </source>
</evidence>
<dbReference type="InterPro" id="IPR005119">
    <property type="entry name" value="LysR_subst-bd"/>
</dbReference>
<comment type="caution">
    <text evidence="7">The sequence shown here is derived from an EMBL/GenBank/DDBJ whole genome shotgun (WGS) entry which is preliminary data.</text>
</comment>
<dbReference type="NCBIfam" id="NF009888">
    <property type="entry name" value="PRK13348.1"/>
    <property type="match status" value="1"/>
</dbReference>
<dbReference type="SUPFAM" id="SSF53850">
    <property type="entry name" value="Periplasmic binding protein-like II"/>
    <property type="match status" value="1"/>
</dbReference>
<accession>A0ABP8A688</accession>
<dbReference type="Gene3D" id="3.40.190.290">
    <property type="match status" value="1"/>
</dbReference>
<evidence type="ECO:0000259" key="6">
    <source>
        <dbReference type="PROSITE" id="PS50931"/>
    </source>
</evidence>
<dbReference type="NCBIfam" id="NF002964">
    <property type="entry name" value="PRK03635.1"/>
    <property type="match status" value="1"/>
</dbReference>
<dbReference type="Proteomes" id="UP001501079">
    <property type="component" value="Unassembled WGS sequence"/>
</dbReference>
<comment type="similarity">
    <text evidence="1">Belongs to the LysR transcriptional regulatory family.</text>
</comment>
<dbReference type="InterPro" id="IPR017685">
    <property type="entry name" value="ArgP"/>
</dbReference>
<evidence type="ECO:0000313" key="7">
    <source>
        <dbReference type="EMBL" id="GAA4178682.1"/>
    </source>
</evidence>
<keyword evidence="5" id="KW-0804">Transcription</keyword>
<reference evidence="8" key="1">
    <citation type="journal article" date="2019" name="Int. J. Syst. Evol. Microbiol.">
        <title>The Global Catalogue of Microorganisms (GCM) 10K type strain sequencing project: providing services to taxonomists for standard genome sequencing and annotation.</title>
        <authorList>
            <consortium name="The Broad Institute Genomics Platform"/>
            <consortium name="The Broad Institute Genome Sequencing Center for Infectious Disease"/>
            <person name="Wu L."/>
            <person name="Ma J."/>
        </authorList>
    </citation>
    <scope>NUCLEOTIDE SEQUENCE [LARGE SCALE GENOMIC DNA]</scope>
    <source>
        <strain evidence="8">JCM 17591</strain>
    </source>
</reference>
<dbReference type="PANTHER" id="PTHR30579">
    <property type="entry name" value="TRANSCRIPTIONAL REGULATOR"/>
    <property type="match status" value="1"/>
</dbReference>
<dbReference type="SUPFAM" id="SSF46785">
    <property type="entry name" value="Winged helix' DNA-binding domain"/>
    <property type="match status" value="1"/>
</dbReference>